<dbReference type="Pfam" id="PF05175">
    <property type="entry name" value="MTS"/>
    <property type="match status" value="1"/>
</dbReference>
<dbReference type="GO" id="GO:0003676">
    <property type="term" value="F:nucleic acid binding"/>
    <property type="evidence" value="ECO:0007669"/>
    <property type="project" value="InterPro"/>
</dbReference>
<comment type="similarity">
    <text evidence="1">Belongs to the eukaryotic/archaeal PrmC-related family.</text>
</comment>
<dbReference type="EMBL" id="LPNN01000003">
    <property type="protein sequence ID" value="OEJ90430.1"/>
    <property type="molecule type" value="Genomic_DNA"/>
</dbReference>
<dbReference type="STRING" id="29833.A0A1E5RU28"/>
<evidence type="ECO:0000313" key="7">
    <source>
        <dbReference type="Proteomes" id="UP000095358"/>
    </source>
</evidence>
<keyword evidence="4" id="KW-0949">S-adenosyl-L-methionine</keyword>
<dbReference type="VEuPathDB" id="FungiDB:AWRI3580_g1129"/>
<dbReference type="AlphaFoldDB" id="A0A1E5RU28"/>
<dbReference type="InterPro" id="IPR052190">
    <property type="entry name" value="Euk-Arch_PrmC-MTase"/>
</dbReference>
<dbReference type="Proteomes" id="UP000095358">
    <property type="component" value="Unassembled WGS sequence"/>
</dbReference>
<comment type="caution">
    <text evidence="6">The sequence shown here is derived from an EMBL/GenBank/DDBJ whole genome shotgun (WGS) entry which is preliminary data.</text>
</comment>
<dbReference type="GO" id="GO:0035657">
    <property type="term" value="C:eRF1 methyltransferase complex"/>
    <property type="evidence" value="ECO:0007669"/>
    <property type="project" value="TreeGrafter"/>
</dbReference>
<accession>A0A1E5RU28</accession>
<dbReference type="InterPro" id="IPR007848">
    <property type="entry name" value="Small_mtfrase_dom"/>
</dbReference>
<dbReference type="PANTHER" id="PTHR45875:SF1">
    <property type="entry name" value="METHYLTRANSFERASE N6AMT1"/>
    <property type="match status" value="1"/>
</dbReference>
<dbReference type="InterPro" id="IPR029063">
    <property type="entry name" value="SAM-dependent_MTases_sf"/>
</dbReference>
<evidence type="ECO:0000256" key="2">
    <source>
        <dbReference type="ARBA" id="ARBA00022603"/>
    </source>
</evidence>
<keyword evidence="7" id="KW-1185">Reference proteome</keyword>
<dbReference type="GO" id="GO:0032259">
    <property type="term" value="P:methylation"/>
    <property type="evidence" value="ECO:0007669"/>
    <property type="project" value="UniProtKB-KW"/>
</dbReference>
<dbReference type="PROSITE" id="PS00092">
    <property type="entry name" value="N6_MTASE"/>
    <property type="match status" value="1"/>
</dbReference>
<evidence type="ECO:0000256" key="1">
    <source>
        <dbReference type="ARBA" id="ARBA00006149"/>
    </source>
</evidence>
<dbReference type="GO" id="GO:0008757">
    <property type="term" value="F:S-adenosylmethionine-dependent methyltransferase activity"/>
    <property type="evidence" value="ECO:0007669"/>
    <property type="project" value="TreeGrafter"/>
</dbReference>
<dbReference type="GO" id="GO:0008276">
    <property type="term" value="F:protein methyltransferase activity"/>
    <property type="evidence" value="ECO:0007669"/>
    <property type="project" value="TreeGrafter"/>
</dbReference>
<feature type="domain" description="Methyltransferase small" evidence="5">
    <location>
        <begin position="43"/>
        <end position="126"/>
    </location>
</feature>
<evidence type="ECO:0000256" key="4">
    <source>
        <dbReference type="ARBA" id="ARBA00022691"/>
    </source>
</evidence>
<protein>
    <submittedName>
        <fullName evidence="6">ERF1 methyltransferase catalytic subunit MTQ2</fullName>
    </submittedName>
</protein>
<dbReference type="OrthoDB" id="406152at2759"/>
<dbReference type="PANTHER" id="PTHR45875">
    <property type="entry name" value="METHYLTRANSFERASE N6AMT1"/>
    <property type="match status" value="1"/>
</dbReference>
<evidence type="ECO:0000256" key="3">
    <source>
        <dbReference type="ARBA" id="ARBA00022679"/>
    </source>
</evidence>
<sequence>MFDTPILSKDINYDHVYDPAEDTFLLMDALESEHNNGKFSSDKTTISLEIGSGSGMISSFIIKHKIFGKNNFHLSSDINVLAVNETSKTINLNEHTSRYDTLLMSLLSNIKDKSLDYLVFNPPYVPSDEVPVLSSQDRLSVALEGGKDGMEITNILIHQLSKKLSENGCAYILFCASNKPLEYKEKINHEYNMDLIEKRKCGWEVLSIYRITRK</sequence>
<keyword evidence="3 6" id="KW-0808">Transferase</keyword>
<proteinExistence type="inferred from homology"/>
<dbReference type="InterPro" id="IPR002052">
    <property type="entry name" value="DNA_methylase_N6_adenine_CS"/>
</dbReference>
<dbReference type="Gene3D" id="3.40.50.150">
    <property type="entry name" value="Vaccinia Virus protein VP39"/>
    <property type="match status" value="1"/>
</dbReference>
<evidence type="ECO:0000313" key="6">
    <source>
        <dbReference type="EMBL" id="OEJ90430.1"/>
    </source>
</evidence>
<gene>
    <name evidence="6" type="ORF">AWRI3580_g1129</name>
</gene>
<reference evidence="7" key="1">
    <citation type="journal article" date="2016" name="Genome Announc.">
        <title>Genome sequences of three species of Hanseniaspora isolated from spontaneous wine fermentations.</title>
        <authorList>
            <person name="Sternes P.R."/>
            <person name="Lee D."/>
            <person name="Kutyna D.R."/>
            <person name="Borneman A.R."/>
        </authorList>
    </citation>
    <scope>NUCLEOTIDE SEQUENCE [LARGE SCALE GENOMIC DNA]</scope>
    <source>
        <strain evidence="7">AWRI3580</strain>
    </source>
</reference>
<name>A0A1E5RU28_HANUV</name>
<evidence type="ECO:0000259" key="5">
    <source>
        <dbReference type="Pfam" id="PF05175"/>
    </source>
</evidence>
<organism evidence="6 7">
    <name type="scientific">Hanseniaspora uvarum</name>
    <name type="common">Yeast</name>
    <name type="synonym">Kloeckera apiculata</name>
    <dbReference type="NCBI Taxonomy" id="29833"/>
    <lineage>
        <taxon>Eukaryota</taxon>
        <taxon>Fungi</taxon>
        <taxon>Dikarya</taxon>
        <taxon>Ascomycota</taxon>
        <taxon>Saccharomycotina</taxon>
        <taxon>Saccharomycetes</taxon>
        <taxon>Saccharomycodales</taxon>
        <taxon>Saccharomycodaceae</taxon>
        <taxon>Hanseniaspora</taxon>
    </lineage>
</organism>
<keyword evidence="2 6" id="KW-0489">Methyltransferase</keyword>
<dbReference type="SUPFAM" id="SSF53335">
    <property type="entry name" value="S-adenosyl-L-methionine-dependent methyltransferases"/>
    <property type="match status" value="1"/>
</dbReference>